<keyword evidence="9" id="KW-0002">3D-structure</keyword>
<dbReference type="Pfam" id="PF05969">
    <property type="entry name" value="PSII_Ycf12"/>
    <property type="match status" value="1"/>
</dbReference>
<evidence type="ECO:0000256" key="7">
    <source>
        <dbReference type="SAM" id="Phobius"/>
    </source>
</evidence>
<reference evidence="9" key="1">
    <citation type="journal article" date="2024" name="Sci. Adv.">
        <title>Structure of a unique PSII-Pcb tetrameric megacomplex in a chlorophyll &lt;i&gt;d&lt;/i&gt;-containing cyanobacterium.</title>
        <authorList>
            <person name="Shen L."/>
            <person name="Gao Y."/>
            <person name="Tang K."/>
            <person name="Qi R."/>
            <person name="Fu L."/>
            <person name="Chen J.H."/>
            <person name="Wang W."/>
            <person name="Ma X."/>
            <person name="Li P."/>
            <person name="Chen M."/>
            <person name="Kuang T."/>
            <person name="Zhang X."/>
            <person name="Shen J.R."/>
            <person name="Wang P."/>
            <person name="Han G."/>
        </authorList>
    </citation>
    <scope>STRUCTURE BY ELECTRON MICROSCOPY (3.30 ANGSTROMS)</scope>
</reference>
<evidence type="ECO:0007829" key="9">
    <source>
        <dbReference type="PDB" id="7YMI"/>
    </source>
</evidence>
<organism evidence="8">
    <name type="scientific">Acaryochloris marina (strain MBIC 11017)</name>
    <dbReference type="NCBI Taxonomy" id="329726"/>
    <lineage>
        <taxon>Bacteria</taxon>
        <taxon>Bacillati</taxon>
        <taxon>Cyanobacteriota</taxon>
        <taxon>Cyanophyceae</taxon>
        <taxon>Acaryochloridales</taxon>
        <taxon>Acaryochloridaceae</taxon>
        <taxon>Acaryochloris</taxon>
    </lineage>
</organism>
<keyword evidence="3 7" id="KW-0812">Transmembrane</keyword>
<dbReference type="NCBIfam" id="NF010239">
    <property type="entry name" value="PRK13686.1"/>
    <property type="match status" value="1"/>
</dbReference>
<sequence length="39" mass="4015">MDLLAAINLQVVLQLTMLGAVVIAGPIVVLLVALRSNAT</sequence>
<evidence type="ECO:0000256" key="4">
    <source>
        <dbReference type="ARBA" id="ARBA00022989"/>
    </source>
</evidence>
<accession>A0AAJ6N611</accession>
<dbReference type="EMDB" id="EMD-33929"/>
<evidence type="ECO:0000256" key="6">
    <source>
        <dbReference type="ARBA" id="ARBA00023276"/>
    </source>
</evidence>
<dbReference type="PDB" id="7YMI">
    <property type="method" value="EM"/>
    <property type="resolution" value="3.30 A"/>
    <property type="chains" value="Y/y=1-39"/>
</dbReference>
<dbReference type="GO" id="GO:0015979">
    <property type="term" value="P:photosynthesis"/>
    <property type="evidence" value="ECO:0007669"/>
    <property type="project" value="UniProtKB-KW"/>
</dbReference>
<evidence type="ECO:0000256" key="2">
    <source>
        <dbReference type="ARBA" id="ARBA00022531"/>
    </source>
</evidence>
<protein>
    <submittedName>
        <fullName evidence="8">Photosystem II reaction center protein Ycf12</fullName>
    </submittedName>
</protein>
<comment type="subcellular location">
    <subcellularLocation>
        <location evidence="1">Membrane</location>
        <topology evidence="1">Single-pass membrane protein</topology>
    </subcellularLocation>
</comment>
<name>A0AAJ6N611_ACAM1</name>
<dbReference type="InterPro" id="IPR010284">
    <property type="entry name" value="PSII_Ycf12_core-subunit"/>
</dbReference>
<dbReference type="SMR" id="A0AAJ6N611"/>
<keyword evidence="2" id="KW-0602">Photosynthesis</keyword>
<evidence type="ECO:0000256" key="1">
    <source>
        <dbReference type="ARBA" id="ARBA00004167"/>
    </source>
</evidence>
<evidence type="ECO:0000313" key="8">
    <source>
        <dbReference type="PDB" id="7YMI"/>
    </source>
</evidence>
<evidence type="ECO:0000256" key="5">
    <source>
        <dbReference type="ARBA" id="ARBA00023136"/>
    </source>
</evidence>
<keyword evidence="4 7" id="KW-1133">Transmembrane helix</keyword>
<dbReference type="GO" id="GO:0009523">
    <property type="term" value="C:photosystem II"/>
    <property type="evidence" value="ECO:0007669"/>
    <property type="project" value="UniProtKB-KW"/>
</dbReference>
<evidence type="ECO:0000256" key="3">
    <source>
        <dbReference type="ARBA" id="ARBA00022692"/>
    </source>
</evidence>
<dbReference type="AlphaFoldDB" id="A0AAJ6N611"/>
<keyword evidence="6" id="KW-0604">Photosystem II</keyword>
<feature type="transmembrane region" description="Helical" evidence="7">
    <location>
        <begin position="12"/>
        <end position="34"/>
    </location>
</feature>
<keyword evidence="5 7" id="KW-0472">Membrane</keyword>
<proteinExistence type="evidence at protein level"/>